<protein>
    <submittedName>
        <fullName evidence="2">Uncharacterized protein</fullName>
    </submittedName>
</protein>
<keyword evidence="1" id="KW-1133">Transmembrane helix</keyword>
<sequence>METIEYMTVSRFFVDIGGYISILKTAIAIFMGFFIFKELNQFMARRILGRQAYKGTLEMKRKKIDELAEQFRERVSQEGIYDLHDLVRKQGDRIDSLEDSNYALTKRLERLEHESRLK</sequence>
<organism evidence="2">
    <name type="scientific">Strombidium inclinatum</name>
    <dbReference type="NCBI Taxonomy" id="197538"/>
    <lineage>
        <taxon>Eukaryota</taxon>
        <taxon>Sar</taxon>
        <taxon>Alveolata</taxon>
        <taxon>Ciliophora</taxon>
        <taxon>Intramacronucleata</taxon>
        <taxon>Spirotrichea</taxon>
        <taxon>Oligotrichia</taxon>
        <taxon>Strombidiidae</taxon>
        <taxon>Strombidium</taxon>
    </lineage>
</organism>
<proteinExistence type="predicted"/>
<dbReference type="EMBL" id="HBIH01024168">
    <property type="protein sequence ID" value="CAE0329048.1"/>
    <property type="molecule type" value="Transcribed_RNA"/>
</dbReference>
<gene>
    <name evidence="2" type="ORF">SINC0208_LOCUS9676</name>
</gene>
<evidence type="ECO:0000313" key="2">
    <source>
        <dbReference type="EMBL" id="CAE0329048.1"/>
    </source>
</evidence>
<accession>A0A7S3IPA8</accession>
<name>A0A7S3IPA8_9SPIT</name>
<dbReference type="AlphaFoldDB" id="A0A7S3IPA8"/>
<keyword evidence="1" id="KW-0472">Membrane</keyword>
<reference evidence="2" key="1">
    <citation type="submission" date="2021-01" db="EMBL/GenBank/DDBJ databases">
        <authorList>
            <person name="Corre E."/>
            <person name="Pelletier E."/>
            <person name="Niang G."/>
            <person name="Scheremetjew M."/>
            <person name="Finn R."/>
            <person name="Kale V."/>
            <person name="Holt S."/>
            <person name="Cochrane G."/>
            <person name="Meng A."/>
            <person name="Brown T."/>
            <person name="Cohen L."/>
        </authorList>
    </citation>
    <scope>NUCLEOTIDE SEQUENCE</scope>
    <source>
        <strain evidence="2">S3</strain>
    </source>
</reference>
<evidence type="ECO:0000256" key="1">
    <source>
        <dbReference type="SAM" id="Phobius"/>
    </source>
</evidence>
<keyword evidence="1" id="KW-0812">Transmembrane</keyword>
<feature type="transmembrane region" description="Helical" evidence="1">
    <location>
        <begin position="16"/>
        <end position="36"/>
    </location>
</feature>